<dbReference type="GO" id="GO:0008233">
    <property type="term" value="F:peptidase activity"/>
    <property type="evidence" value="ECO:0007669"/>
    <property type="project" value="InterPro"/>
</dbReference>
<accession>A0A1F6Y4Q8</accession>
<dbReference type="EMBL" id="MFVL01000020">
    <property type="protein sequence ID" value="OGJ01357.1"/>
    <property type="molecule type" value="Genomic_DNA"/>
</dbReference>
<evidence type="ECO:0000313" key="2">
    <source>
        <dbReference type="EMBL" id="OGJ01357.1"/>
    </source>
</evidence>
<dbReference type="InterPro" id="IPR026898">
    <property type="entry name" value="PrsW"/>
</dbReference>
<feature type="transmembrane region" description="Helical" evidence="1">
    <location>
        <begin position="6"/>
        <end position="26"/>
    </location>
</feature>
<feature type="transmembrane region" description="Helical" evidence="1">
    <location>
        <begin position="208"/>
        <end position="226"/>
    </location>
</feature>
<dbReference type="PANTHER" id="PTHR36844">
    <property type="entry name" value="PROTEASE PRSW"/>
    <property type="match status" value="1"/>
</dbReference>
<reference evidence="2 3" key="1">
    <citation type="journal article" date="2016" name="Nat. Commun.">
        <title>Thousands of microbial genomes shed light on interconnected biogeochemical processes in an aquifer system.</title>
        <authorList>
            <person name="Anantharaman K."/>
            <person name="Brown C.T."/>
            <person name="Hug L.A."/>
            <person name="Sharon I."/>
            <person name="Castelle C.J."/>
            <person name="Probst A.J."/>
            <person name="Thomas B.C."/>
            <person name="Singh A."/>
            <person name="Wilkins M.J."/>
            <person name="Karaoz U."/>
            <person name="Brodie E.L."/>
            <person name="Williams K.H."/>
            <person name="Hubbard S.S."/>
            <person name="Banfield J.F."/>
        </authorList>
    </citation>
    <scope>NUCLEOTIDE SEQUENCE [LARGE SCALE GENOMIC DNA]</scope>
</reference>
<feature type="transmembrane region" description="Helical" evidence="1">
    <location>
        <begin position="72"/>
        <end position="92"/>
    </location>
</feature>
<dbReference type="Pfam" id="PF13367">
    <property type="entry name" value="PrsW-protease"/>
    <property type="match status" value="1"/>
</dbReference>
<evidence type="ECO:0008006" key="4">
    <source>
        <dbReference type="Google" id="ProtNLM"/>
    </source>
</evidence>
<gene>
    <name evidence="2" type="ORF">A3I23_00540</name>
</gene>
<keyword evidence="1" id="KW-0472">Membrane</keyword>
<organism evidence="2 3">
    <name type="scientific">Candidatus Nomurabacteria bacterium RIFCSPLOWO2_02_FULL_40_67</name>
    <dbReference type="NCBI Taxonomy" id="1801787"/>
    <lineage>
        <taxon>Bacteria</taxon>
        <taxon>Candidatus Nomuraibacteriota</taxon>
    </lineage>
</organism>
<feature type="transmembrane region" description="Helical" evidence="1">
    <location>
        <begin position="104"/>
        <end position="124"/>
    </location>
</feature>
<protein>
    <recommendedName>
        <fullName evidence="4">Protease PrsW</fullName>
    </recommendedName>
</protein>
<sequence length="233" mass="26115">MTNDPRILVLAFIGGTIPSLLWLWFWTKEEEKKPEPKGILTAVFILGMLAVIFVLPIEKFIQSNVASPELQFILWASAEEVIKYLAVMIVLFRTSYASAPIDWPIYLIAAAVGFAALENALFLIKPLSIGATTVGLLTGQLRFLGATLLHAVASGIVGVAIGLSMRMRVFKRKFYLLAGLILATTLHSVFNFFIIQTNRNTEGYFLEVLKVFSFLWVVTIILMLLFEKVRRMN</sequence>
<feature type="transmembrane region" description="Helical" evidence="1">
    <location>
        <begin position="38"/>
        <end position="57"/>
    </location>
</feature>
<evidence type="ECO:0000256" key="1">
    <source>
        <dbReference type="SAM" id="Phobius"/>
    </source>
</evidence>
<keyword evidence="1" id="KW-0812">Transmembrane</keyword>
<feature type="transmembrane region" description="Helical" evidence="1">
    <location>
        <begin position="175"/>
        <end position="196"/>
    </location>
</feature>
<feature type="transmembrane region" description="Helical" evidence="1">
    <location>
        <begin position="144"/>
        <end position="163"/>
    </location>
</feature>
<evidence type="ECO:0000313" key="3">
    <source>
        <dbReference type="Proteomes" id="UP000177693"/>
    </source>
</evidence>
<name>A0A1F6Y4Q8_9BACT</name>
<proteinExistence type="predicted"/>
<keyword evidence="1" id="KW-1133">Transmembrane helix</keyword>
<dbReference type="AlphaFoldDB" id="A0A1F6Y4Q8"/>
<dbReference type="Proteomes" id="UP000177693">
    <property type="component" value="Unassembled WGS sequence"/>
</dbReference>
<dbReference type="PANTHER" id="PTHR36844:SF1">
    <property type="entry name" value="PROTEASE PRSW"/>
    <property type="match status" value="1"/>
</dbReference>
<comment type="caution">
    <text evidence="2">The sequence shown here is derived from an EMBL/GenBank/DDBJ whole genome shotgun (WGS) entry which is preliminary data.</text>
</comment>